<dbReference type="GO" id="GO:0061630">
    <property type="term" value="F:ubiquitin protein ligase activity"/>
    <property type="evidence" value="ECO:0007669"/>
    <property type="project" value="UniProtKB-EC"/>
</dbReference>
<dbReference type="GeneTree" id="ENSGT01060000253283"/>
<dbReference type="GO" id="GO:0045862">
    <property type="term" value="P:positive regulation of proteolysis"/>
    <property type="evidence" value="ECO:0007669"/>
    <property type="project" value="TreeGrafter"/>
</dbReference>
<keyword evidence="3" id="KW-0808">Transferase</keyword>
<accession>A0A8L0DUK1</accession>
<evidence type="ECO:0000256" key="1">
    <source>
        <dbReference type="ARBA" id="ARBA00000900"/>
    </source>
</evidence>
<reference evidence="7" key="1">
    <citation type="submission" date="2025-08" db="UniProtKB">
        <authorList>
            <consortium name="Ensembl"/>
        </authorList>
    </citation>
    <scope>IDENTIFICATION</scope>
</reference>
<dbReference type="SUPFAM" id="SSF48452">
    <property type="entry name" value="TPR-like"/>
    <property type="match status" value="1"/>
</dbReference>
<dbReference type="Pfam" id="PF18391">
    <property type="entry name" value="CHIP_TPR_N"/>
    <property type="match status" value="1"/>
</dbReference>
<keyword evidence="8" id="KW-1185">Reference proteome</keyword>
<evidence type="ECO:0000259" key="6">
    <source>
        <dbReference type="Pfam" id="PF18391"/>
    </source>
</evidence>
<dbReference type="Pfam" id="PF14559">
    <property type="entry name" value="TPR_19"/>
    <property type="match status" value="1"/>
</dbReference>
<evidence type="ECO:0000256" key="3">
    <source>
        <dbReference type="ARBA" id="ARBA00022679"/>
    </source>
</evidence>
<dbReference type="GO" id="GO:0000209">
    <property type="term" value="P:protein polyubiquitination"/>
    <property type="evidence" value="ECO:0007669"/>
    <property type="project" value="TreeGrafter"/>
</dbReference>
<dbReference type="Gene3D" id="1.25.40.10">
    <property type="entry name" value="Tetratricopeptide repeat domain"/>
    <property type="match status" value="1"/>
</dbReference>
<evidence type="ECO:0000313" key="7">
    <source>
        <dbReference type="Ensembl" id="ENSOMYP00000139871.1"/>
    </source>
</evidence>
<dbReference type="PANTHER" id="PTHR46803">
    <property type="entry name" value="E3 UBIQUITIN-PROTEIN LIGASE CHIP"/>
    <property type="match status" value="1"/>
</dbReference>
<feature type="domain" description="CHIP N-terminal tetratricopeptide repeat" evidence="6">
    <location>
        <begin position="127"/>
        <end position="160"/>
    </location>
</feature>
<dbReference type="GO" id="GO:0051087">
    <property type="term" value="F:protein-folding chaperone binding"/>
    <property type="evidence" value="ECO:0007669"/>
    <property type="project" value="TreeGrafter"/>
</dbReference>
<dbReference type="EC" id="2.3.2.27" evidence="2"/>
<dbReference type="GO" id="GO:0006515">
    <property type="term" value="P:protein quality control for misfolded or incompletely synthesized proteins"/>
    <property type="evidence" value="ECO:0007669"/>
    <property type="project" value="TreeGrafter"/>
</dbReference>
<evidence type="ECO:0000256" key="2">
    <source>
        <dbReference type="ARBA" id="ARBA00012483"/>
    </source>
</evidence>
<dbReference type="SMART" id="SM00028">
    <property type="entry name" value="TPR"/>
    <property type="match status" value="2"/>
</dbReference>
<protein>
    <recommendedName>
        <fullName evidence="2">RING-type E3 ubiquitin transferase</fullName>
        <ecNumber evidence="2">2.3.2.27</ecNumber>
    </recommendedName>
</protein>
<dbReference type="AlphaFoldDB" id="A0A8L0DUK1"/>
<organism evidence="7 8">
    <name type="scientific">Oncorhynchus mykiss</name>
    <name type="common">Rainbow trout</name>
    <name type="synonym">Salmo gairdneri</name>
    <dbReference type="NCBI Taxonomy" id="8022"/>
    <lineage>
        <taxon>Eukaryota</taxon>
        <taxon>Metazoa</taxon>
        <taxon>Chordata</taxon>
        <taxon>Craniata</taxon>
        <taxon>Vertebrata</taxon>
        <taxon>Euteleostomi</taxon>
        <taxon>Actinopterygii</taxon>
        <taxon>Neopterygii</taxon>
        <taxon>Teleostei</taxon>
        <taxon>Protacanthopterygii</taxon>
        <taxon>Salmoniformes</taxon>
        <taxon>Salmonidae</taxon>
        <taxon>Salmoninae</taxon>
        <taxon>Oncorhynchus</taxon>
    </lineage>
</organism>
<dbReference type="Proteomes" id="UP000694395">
    <property type="component" value="Unassembled WGS sequence"/>
</dbReference>
<keyword evidence="4" id="KW-0677">Repeat</keyword>
<dbReference type="InterPro" id="IPR019734">
    <property type="entry name" value="TPR_rpt"/>
</dbReference>
<dbReference type="GO" id="GO:0030018">
    <property type="term" value="C:Z disc"/>
    <property type="evidence" value="ECO:0007669"/>
    <property type="project" value="TreeGrafter"/>
</dbReference>
<dbReference type="Ensembl" id="ENSOMYT00000131415.1">
    <property type="protein sequence ID" value="ENSOMYP00000139871.1"/>
    <property type="gene ID" value="ENSOMYG00000069850.1"/>
</dbReference>
<dbReference type="InterPro" id="IPR011990">
    <property type="entry name" value="TPR-like_helical_dom_sf"/>
</dbReference>
<dbReference type="Gene3D" id="6.10.140.2020">
    <property type="match status" value="1"/>
</dbReference>
<reference evidence="7" key="2">
    <citation type="submission" date="2025-09" db="UniProtKB">
        <authorList>
            <consortium name="Ensembl"/>
        </authorList>
    </citation>
    <scope>IDENTIFICATION</scope>
</reference>
<comment type="catalytic activity">
    <reaction evidence="1">
        <text>S-ubiquitinyl-[E2 ubiquitin-conjugating enzyme]-L-cysteine + [acceptor protein]-L-lysine = [E2 ubiquitin-conjugating enzyme]-L-cysteine + N(6)-ubiquitinyl-[acceptor protein]-L-lysine.</text>
        <dbReference type="EC" id="2.3.2.27"/>
    </reaction>
</comment>
<evidence type="ECO:0000256" key="4">
    <source>
        <dbReference type="ARBA" id="ARBA00022737"/>
    </source>
</evidence>
<proteinExistence type="predicted"/>
<keyword evidence="5" id="KW-0833">Ubl conjugation pathway</keyword>
<evidence type="ECO:0000313" key="8">
    <source>
        <dbReference type="Proteomes" id="UP000694395"/>
    </source>
</evidence>
<dbReference type="PANTHER" id="PTHR46803:SF2">
    <property type="entry name" value="E3 UBIQUITIN-PROTEIN LIGASE CHIP"/>
    <property type="match status" value="1"/>
</dbReference>
<name>A0A8L0DUK1_ONCMY</name>
<evidence type="ECO:0000256" key="5">
    <source>
        <dbReference type="ARBA" id="ARBA00022786"/>
    </source>
</evidence>
<dbReference type="GO" id="GO:0043161">
    <property type="term" value="P:proteasome-mediated ubiquitin-dependent protein catabolic process"/>
    <property type="evidence" value="ECO:0007669"/>
    <property type="project" value="TreeGrafter"/>
</dbReference>
<dbReference type="GO" id="GO:0071218">
    <property type="term" value="P:cellular response to misfolded protein"/>
    <property type="evidence" value="ECO:0007669"/>
    <property type="project" value="TreeGrafter"/>
</dbReference>
<dbReference type="InterPro" id="IPR041312">
    <property type="entry name" value="CHIP_TPR_N"/>
</dbReference>
<sequence length="160" mass="18628">IDVRIEVAWSDALYKIACAICNVRGCTCVCVCIHLANRTVTPQWRLYYTNRTLCQVKLQAERQSLADCKHALELDPHSVKAHFFLCQCHLELENYNEAIGNLQRAYNLVKEQRLNFGDDIPSALRVAKKKRWNSIEEKRINQENKLHAYLTKLILAEKER</sequence>